<sequence length="299" mass="32838">MSRQLKADMALLLVTIGWGSSFILTKNSLAKLPTYNFLTIRFFLAFIISSVIFIKKMTKIDKKTLKYGVILGICLYAHYAFQTVGLNYTSISKSAFITGFNVILVPVFASLLIKKLPHKQSILSVVLAFIGLGMLTLNENITGINIGDIYTLICAVIFALYIIFVGKYTVDSESVSLAVVQLGVVAVLSLITSFAIEKPIIPNDYQVWINIIILSVVCTSGAYIIQSIAQKFTSSTHTALIYSGEPVFAAMFAYIIYGENLSVKGTLGAILILTGMLIAELDFKKLLNKKDSLQEEIID</sequence>
<feature type="domain" description="EamA" evidence="8">
    <location>
        <begin position="6"/>
        <end position="136"/>
    </location>
</feature>
<dbReference type="InterPro" id="IPR037185">
    <property type="entry name" value="EmrE-like"/>
</dbReference>
<evidence type="ECO:0000256" key="7">
    <source>
        <dbReference type="SAM" id="Phobius"/>
    </source>
</evidence>
<evidence type="ECO:0000256" key="3">
    <source>
        <dbReference type="ARBA" id="ARBA00022475"/>
    </source>
</evidence>
<gene>
    <name evidence="9" type="ORF">SAMN02744037_02760</name>
</gene>
<accession>A0A1M6U9J6</accession>
<dbReference type="STRING" id="1123349.SAMN02744037_02760"/>
<feature type="transmembrane region" description="Helical" evidence="7">
    <location>
        <begin position="94"/>
        <end position="113"/>
    </location>
</feature>
<dbReference type="PANTHER" id="PTHR42920">
    <property type="entry name" value="OS03G0707200 PROTEIN-RELATED"/>
    <property type="match status" value="1"/>
</dbReference>
<evidence type="ECO:0000256" key="6">
    <source>
        <dbReference type="ARBA" id="ARBA00023136"/>
    </source>
</evidence>
<reference evidence="10" key="1">
    <citation type="submission" date="2016-11" db="EMBL/GenBank/DDBJ databases">
        <authorList>
            <person name="Varghese N."/>
            <person name="Submissions S."/>
        </authorList>
    </citation>
    <scope>NUCLEOTIDE SEQUENCE [LARGE SCALE GENOMIC DNA]</scope>
    <source>
        <strain evidence="10">DSM 15518</strain>
    </source>
</reference>
<feature type="transmembrane region" description="Helical" evidence="7">
    <location>
        <begin position="208"/>
        <end position="225"/>
    </location>
</feature>
<dbReference type="InterPro" id="IPR000620">
    <property type="entry name" value="EamA_dom"/>
</dbReference>
<evidence type="ECO:0000256" key="5">
    <source>
        <dbReference type="ARBA" id="ARBA00022989"/>
    </source>
</evidence>
<dbReference type="InterPro" id="IPR051258">
    <property type="entry name" value="Diverse_Substrate_Transporter"/>
</dbReference>
<dbReference type="SUPFAM" id="SSF103481">
    <property type="entry name" value="Multidrug resistance efflux transporter EmrE"/>
    <property type="match status" value="2"/>
</dbReference>
<dbReference type="PANTHER" id="PTHR42920:SF5">
    <property type="entry name" value="EAMA DOMAIN-CONTAINING PROTEIN"/>
    <property type="match status" value="1"/>
</dbReference>
<dbReference type="OrthoDB" id="9804865at2"/>
<evidence type="ECO:0000256" key="1">
    <source>
        <dbReference type="ARBA" id="ARBA00004651"/>
    </source>
</evidence>
<feature type="transmembrane region" description="Helical" evidence="7">
    <location>
        <begin position="120"/>
        <end position="137"/>
    </location>
</feature>
<name>A0A1M6U9J6_9FIRM</name>
<evidence type="ECO:0000259" key="8">
    <source>
        <dbReference type="Pfam" id="PF00892"/>
    </source>
</evidence>
<proteinExistence type="inferred from homology"/>
<feature type="transmembrane region" description="Helical" evidence="7">
    <location>
        <begin position="149"/>
        <end position="170"/>
    </location>
</feature>
<keyword evidence="5 7" id="KW-1133">Transmembrane helix</keyword>
<keyword evidence="4 7" id="KW-0812">Transmembrane</keyword>
<feature type="transmembrane region" description="Helical" evidence="7">
    <location>
        <begin position="177"/>
        <end position="196"/>
    </location>
</feature>
<dbReference type="RefSeq" id="WP_072891021.1">
    <property type="nucleotide sequence ID" value="NZ_FRAE01000128.1"/>
</dbReference>
<comment type="subcellular location">
    <subcellularLocation>
        <location evidence="1">Cell membrane</location>
        <topology evidence="1">Multi-pass membrane protein</topology>
    </subcellularLocation>
</comment>
<dbReference type="AlphaFoldDB" id="A0A1M6U9J6"/>
<keyword evidence="10" id="KW-1185">Reference proteome</keyword>
<feature type="transmembrane region" description="Helical" evidence="7">
    <location>
        <begin position="65"/>
        <end position="82"/>
    </location>
</feature>
<evidence type="ECO:0000313" key="10">
    <source>
        <dbReference type="Proteomes" id="UP000242497"/>
    </source>
</evidence>
<keyword evidence="6 7" id="KW-0472">Membrane</keyword>
<dbReference type="Proteomes" id="UP000242497">
    <property type="component" value="Unassembled WGS sequence"/>
</dbReference>
<feature type="transmembrane region" description="Helical" evidence="7">
    <location>
        <begin position="35"/>
        <end position="53"/>
    </location>
</feature>
<keyword evidence="3" id="KW-1003">Cell membrane</keyword>
<evidence type="ECO:0000313" key="9">
    <source>
        <dbReference type="EMBL" id="SHK65857.1"/>
    </source>
</evidence>
<comment type="similarity">
    <text evidence="2">Belongs to the EamA transporter family.</text>
</comment>
<evidence type="ECO:0000256" key="2">
    <source>
        <dbReference type="ARBA" id="ARBA00007362"/>
    </source>
</evidence>
<feature type="domain" description="EamA" evidence="8">
    <location>
        <begin position="146"/>
        <end position="278"/>
    </location>
</feature>
<dbReference type="EMBL" id="FRAE01000128">
    <property type="protein sequence ID" value="SHK65857.1"/>
    <property type="molecule type" value="Genomic_DNA"/>
</dbReference>
<feature type="transmembrane region" description="Helical" evidence="7">
    <location>
        <begin position="263"/>
        <end position="283"/>
    </location>
</feature>
<evidence type="ECO:0000256" key="4">
    <source>
        <dbReference type="ARBA" id="ARBA00022692"/>
    </source>
</evidence>
<organism evidence="9 10">
    <name type="scientific">Tepidibacter formicigenes DSM 15518</name>
    <dbReference type="NCBI Taxonomy" id="1123349"/>
    <lineage>
        <taxon>Bacteria</taxon>
        <taxon>Bacillati</taxon>
        <taxon>Bacillota</taxon>
        <taxon>Clostridia</taxon>
        <taxon>Peptostreptococcales</taxon>
        <taxon>Peptostreptococcaceae</taxon>
        <taxon>Tepidibacter</taxon>
    </lineage>
</organism>
<feature type="transmembrane region" description="Helical" evidence="7">
    <location>
        <begin position="237"/>
        <end position="257"/>
    </location>
</feature>
<dbReference type="Pfam" id="PF00892">
    <property type="entry name" value="EamA"/>
    <property type="match status" value="2"/>
</dbReference>
<protein>
    <submittedName>
        <fullName evidence="9">Permease of the drug/metabolite transporter (DMT) superfamily</fullName>
    </submittedName>
</protein>
<dbReference type="GO" id="GO:0005886">
    <property type="term" value="C:plasma membrane"/>
    <property type="evidence" value="ECO:0007669"/>
    <property type="project" value="UniProtKB-SubCell"/>
</dbReference>